<keyword evidence="3" id="KW-1185">Reference proteome</keyword>
<gene>
    <name evidence="2" type="ORF">D9M09_26575</name>
</gene>
<feature type="domain" description="GST N-terminal" evidence="1">
    <location>
        <begin position="1"/>
        <end position="84"/>
    </location>
</feature>
<name>A0A3G2EFC4_9BURK</name>
<dbReference type="Gene3D" id="1.20.1050.10">
    <property type="match status" value="1"/>
</dbReference>
<protein>
    <submittedName>
        <fullName evidence="2">Glutathione transferase</fullName>
        <ecNumber evidence="2">2.5.1.18</ecNumber>
    </submittedName>
</protein>
<dbReference type="SFLD" id="SFLDG00358">
    <property type="entry name" value="Main_(cytGST)"/>
    <property type="match status" value="1"/>
</dbReference>
<dbReference type="CDD" id="cd00570">
    <property type="entry name" value="GST_N_family"/>
    <property type="match status" value="1"/>
</dbReference>
<dbReference type="InterPro" id="IPR036249">
    <property type="entry name" value="Thioredoxin-like_sf"/>
</dbReference>
<dbReference type="Gene3D" id="3.40.30.10">
    <property type="entry name" value="Glutaredoxin"/>
    <property type="match status" value="1"/>
</dbReference>
<dbReference type="SUPFAM" id="SSF47616">
    <property type="entry name" value="GST C-terminal domain-like"/>
    <property type="match status" value="1"/>
</dbReference>
<dbReference type="EC" id="2.5.1.18" evidence="2"/>
<evidence type="ECO:0000313" key="3">
    <source>
        <dbReference type="Proteomes" id="UP000279594"/>
    </source>
</evidence>
<dbReference type="RefSeq" id="WP_121670754.1">
    <property type="nucleotide sequence ID" value="NZ_CP033019.1"/>
</dbReference>
<keyword evidence="2" id="KW-0808">Transferase</keyword>
<evidence type="ECO:0000313" key="2">
    <source>
        <dbReference type="EMBL" id="AYM78948.1"/>
    </source>
</evidence>
<evidence type="ECO:0000259" key="1">
    <source>
        <dbReference type="PROSITE" id="PS50404"/>
    </source>
</evidence>
<dbReference type="Pfam" id="PF13409">
    <property type="entry name" value="GST_N_2"/>
    <property type="match status" value="1"/>
</dbReference>
<dbReference type="GO" id="GO:0004364">
    <property type="term" value="F:glutathione transferase activity"/>
    <property type="evidence" value="ECO:0007669"/>
    <property type="project" value="UniProtKB-EC"/>
</dbReference>
<dbReference type="Proteomes" id="UP000279594">
    <property type="component" value="Chromosome"/>
</dbReference>
<dbReference type="InterPro" id="IPR034338">
    <property type="entry name" value="GST_4_C"/>
</dbReference>
<dbReference type="EMBL" id="CP033019">
    <property type="protein sequence ID" value="AYM78948.1"/>
    <property type="molecule type" value="Genomic_DNA"/>
</dbReference>
<dbReference type="PROSITE" id="PS50404">
    <property type="entry name" value="GST_NTER"/>
    <property type="match status" value="1"/>
</dbReference>
<dbReference type="GO" id="GO:0016034">
    <property type="term" value="F:maleylacetoacetate isomerase activity"/>
    <property type="evidence" value="ECO:0007669"/>
    <property type="project" value="TreeGrafter"/>
</dbReference>
<dbReference type="NCBIfam" id="NF011693">
    <property type="entry name" value="PRK15113.1"/>
    <property type="match status" value="1"/>
</dbReference>
<dbReference type="GO" id="GO:0006559">
    <property type="term" value="P:L-phenylalanine catabolic process"/>
    <property type="evidence" value="ECO:0007669"/>
    <property type="project" value="TreeGrafter"/>
</dbReference>
<accession>A0A3G2EFC4</accession>
<dbReference type="PANTHER" id="PTHR42673">
    <property type="entry name" value="MALEYLACETOACETATE ISOMERASE"/>
    <property type="match status" value="1"/>
</dbReference>
<dbReference type="InterPro" id="IPR036282">
    <property type="entry name" value="Glutathione-S-Trfase_C_sf"/>
</dbReference>
<dbReference type="PANTHER" id="PTHR42673:SF21">
    <property type="entry name" value="GLUTATHIONE S-TRANSFERASE YFCF"/>
    <property type="match status" value="1"/>
</dbReference>
<dbReference type="SUPFAM" id="SSF52833">
    <property type="entry name" value="Thioredoxin-like"/>
    <property type="match status" value="1"/>
</dbReference>
<dbReference type="InterPro" id="IPR004045">
    <property type="entry name" value="Glutathione_S-Trfase_N"/>
</dbReference>
<sequence length="212" mass="23430">MSLILYVDRNRISPYALSTYVALSEKRLPFTVQDVDLDAGAARQPPFSALSLTQRVPAIDHDGFILTESNAIADYLDDVFAAPDYPSVLPRDLRQRARARQVQAWLRSDLLVLRNERDSTVVFHPPRADHAPLSPAAQAAGAKLLQIAGELVQGEHLFGAWSIADTDLALMLLRLIKSGQPVPPALRAYALAQWQRPAVRQWLANVPLPQLA</sequence>
<dbReference type="AlphaFoldDB" id="A0A3G2EFC4"/>
<reference evidence="2 3" key="1">
    <citation type="submission" date="2018-10" db="EMBL/GenBank/DDBJ databases">
        <title>Effects of UV and annual dynamics of microbial communities in freshwater RAS systems.</title>
        <authorList>
            <person name="Bekkelund A.K."/>
            <person name="Hansen B.R."/>
            <person name="Stokken H."/>
            <person name="Eriksen B.F."/>
            <person name="Kashulin N.A."/>
        </authorList>
    </citation>
    <scope>NUCLEOTIDE SEQUENCE [LARGE SCALE GENOMIC DNA]</scope>
    <source>
        <strain evidence="2 3">BHSEK</strain>
    </source>
</reference>
<dbReference type="Pfam" id="PF14834">
    <property type="entry name" value="GST_C_4"/>
    <property type="match status" value="1"/>
</dbReference>
<dbReference type="SFLD" id="SFLDS00019">
    <property type="entry name" value="Glutathione_Transferase_(cytos"/>
    <property type="match status" value="1"/>
</dbReference>
<dbReference type="InterPro" id="IPR040079">
    <property type="entry name" value="Glutathione_S-Trfase"/>
</dbReference>
<proteinExistence type="predicted"/>
<organism evidence="2 3">
    <name type="scientific">Janthinobacterium agaricidamnosum</name>
    <dbReference type="NCBI Taxonomy" id="55508"/>
    <lineage>
        <taxon>Bacteria</taxon>
        <taxon>Pseudomonadati</taxon>
        <taxon>Pseudomonadota</taxon>
        <taxon>Betaproteobacteria</taxon>
        <taxon>Burkholderiales</taxon>
        <taxon>Oxalobacteraceae</taxon>
        <taxon>Janthinobacterium</taxon>
    </lineage>
</organism>
<dbReference type="GO" id="GO:0006749">
    <property type="term" value="P:glutathione metabolic process"/>
    <property type="evidence" value="ECO:0007669"/>
    <property type="project" value="TreeGrafter"/>
</dbReference>